<dbReference type="InterPro" id="IPR005122">
    <property type="entry name" value="Uracil-DNA_glycosylase-like"/>
</dbReference>
<keyword evidence="3" id="KW-1185">Reference proteome</keyword>
<dbReference type="Pfam" id="PF03167">
    <property type="entry name" value="UDG"/>
    <property type="match status" value="1"/>
</dbReference>
<dbReference type="Proteomes" id="UP001057877">
    <property type="component" value="Chromosome"/>
</dbReference>
<evidence type="ECO:0000313" key="3">
    <source>
        <dbReference type="Proteomes" id="UP001057877"/>
    </source>
</evidence>
<dbReference type="InterPro" id="IPR026353">
    <property type="entry name" value="Hypoxan-DNA_Glyclase"/>
</dbReference>
<gene>
    <name evidence="2" type="ORF">L1F29_01225</name>
</gene>
<dbReference type="InterPro" id="IPR036895">
    <property type="entry name" value="Uracil-DNA_glycosylase-like_sf"/>
</dbReference>
<accession>A0ABY5SCX6</accession>
<sequence>MRVHSFPPVIDERARVLVLGSMPGTASLEKHQYYGHPRNYFWPVLYGLFDRTPDAGYENRLAFAQSHRFALWDVIASCEREGSLDVNIKGELPNDLPGLIAQYPGIRCLAFNGSKAHDTFLKVFGSDRVLGSIDRLKLPSTSPVPTPRMRNAADRMEVWRAVLPFIG</sequence>
<dbReference type="RefSeq" id="WP_258386610.1">
    <property type="nucleotide sequence ID" value="NZ_CP091430.1"/>
</dbReference>
<name>A0ABY5SCX6_9BACL</name>
<dbReference type="SUPFAM" id="SSF52141">
    <property type="entry name" value="Uracil-DNA glycosylase-like"/>
    <property type="match status" value="1"/>
</dbReference>
<evidence type="ECO:0000259" key="1">
    <source>
        <dbReference type="SMART" id="SM00986"/>
    </source>
</evidence>
<dbReference type="NCBIfam" id="TIGR04274">
    <property type="entry name" value="hypoxanDNAglyco"/>
    <property type="match status" value="1"/>
</dbReference>
<dbReference type="SMART" id="SM00986">
    <property type="entry name" value="UDG"/>
    <property type="match status" value="1"/>
</dbReference>
<dbReference type="EC" id="3.2.2.15" evidence="2"/>
<dbReference type="EMBL" id="CP091430">
    <property type="protein sequence ID" value="UVI30543.1"/>
    <property type="molecule type" value="Genomic_DNA"/>
</dbReference>
<protein>
    <submittedName>
        <fullName evidence="2">DNA-deoxyinosine glycosylase</fullName>
        <ecNumber evidence="2">3.2.2.15</ecNumber>
    </submittedName>
</protein>
<evidence type="ECO:0000313" key="2">
    <source>
        <dbReference type="EMBL" id="UVI30543.1"/>
    </source>
</evidence>
<dbReference type="Gene3D" id="3.40.470.10">
    <property type="entry name" value="Uracil-DNA glycosylase-like domain"/>
    <property type="match status" value="1"/>
</dbReference>
<keyword evidence="2" id="KW-0378">Hydrolase</keyword>
<dbReference type="CDD" id="cd10032">
    <property type="entry name" value="UDG-F6_HDG"/>
    <property type="match status" value="1"/>
</dbReference>
<dbReference type="GO" id="GO:0033958">
    <property type="term" value="F:DNA-deoxyinosine glycosylase activity"/>
    <property type="evidence" value="ECO:0007669"/>
    <property type="project" value="UniProtKB-EC"/>
</dbReference>
<proteinExistence type="predicted"/>
<reference evidence="2" key="1">
    <citation type="submission" date="2022-01" db="EMBL/GenBank/DDBJ databases">
        <title>Paenibacillus spongiae sp. nov., isolated from marine sponge.</title>
        <authorList>
            <person name="Li Z."/>
            <person name="Zhang M."/>
        </authorList>
    </citation>
    <scope>NUCLEOTIDE SEQUENCE</scope>
    <source>
        <strain evidence="2">PHS-Z3</strain>
    </source>
</reference>
<dbReference type="SMART" id="SM00987">
    <property type="entry name" value="UreE_C"/>
    <property type="match status" value="1"/>
</dbReference>
<feature type="domain" description="Uracil-DNA glycosylase-like" evidence="1">
    <location>
        <begin position="7"/>
        <end position="163"/>
    </location>
</feature>
<organism evidence="2 3">
    <name type="scientific">Paenibacillus spongiae</name>
    <dbReference type="NCBI Taxonomy" id="2909671"/>
    <lineage>
        <taxon>Bacteria</taxon>
        <taxon>Bacillati</taxon>
        <taxon>Bacillota</taxon>
        <taxon>Bacilli</taxon>
        <taxon>Bacillales</taxon>
        <taxon>Paenibacillaceae</taxon>
        <taxon>Paenibacillus</taxon>
    </lineage>
</organism>
<keyword evidence="2" id="KW-0326">Glycosidase</keyword>